<evidence type="ECO:0000313" key="6">
    <source>
        <dbReference type="EMBL" id="HAC28372.1"/>
    </source>
</evidence>
<dbReference type="SUPFAM" id="SSF52540">
    <property type="entry name" value="P-loop containing nucleoside triphosphate hydrolases"/>
    <property type="match status" value="1"/>
</dbReference>
<dbReference type="InterPro" id="IPR003395">
    <property type="entry name" value="RecF/RecN/SMC_N"/>
</dbReference>
<evidence type="ECO:0000313" key="7">
    <source>
        <dbReference type="Proteomes" id="UP000261325"/>
    </source>
</evidence>
<evidence type="ECO:0000256" key="4">
    <source>
        <dbReference type="ARBA" id="ARBA00023125"/>
    </source>
</evidence>
<comment type="caution">
    <text evidence="6">The sequence shown here is derived from an EMBL/GenBank/DDBJ whole genome shotgun (WGS) entry which is preliminary data.</text>
</comment>
<sequence>MRLKSIKLAGFKSFVDPTTVPFPSNMTAVVGPNGCGKSNIIDAVRWVMGESSAKYLRGESMTDVIFNGSSARKPVGQASIELVFDNSDGSAPGEFVKFNEISVKRRVSREGQSEYFLNGSKCRRRDITDLFLGTGLGPRSYAIIEQGMI</sequence>
<keyword evidence="2" id="KW-0159">Chromosome partition</keyword>
<protein>
    <submittedName>
        <fullName evidence="6">Chromosome segregation protein SMC</fullName>
    </submittedName>
</protein>
<dbReference type="EMBL" id="DLYI01000146">
    <property type="protein sequence ID" value="HAC28372.1"/>
    <property type="molecule type" value="Genomic_DNA"/>
</dbReference>
<dbReference type="GO" id="GO:0003677">
    <property type="term" value="F:DNA binding"/>
    <property type="evidence" value="ECO:0007669"/>
    <property type="project" value="UniProtKB-KW"/>
</dbReference>
<dbReference type="GO" id="GO:0030261">
    <property type="term" value="P:chromosome condensation"/>
    <property type="evidence" value="ECO:0007669"/>
    <property type="project" value="UniProtKB-KW"/>
</dbReference>
<dbReference type="GO" id="GO:0007059">
    <property type="term" value="P:chromosome segregation"/>
    <property type="evidence" value="ECO:0007669"/>
    <property type="project" value="UniProtKB-KW"/>
</dbReference>
<dbReference type="InterPro" id="IPR050308">
    <property type="entry name" value="MukB/SMC"/>
</dbReference>
<feature type="non-terminal residue" evidence="6">
    <location>
        <position position="149"/>
    </location>
</feature>
<dbReference type="PANTHER" id="PTHR42963:SF1">
    <property type="entry name" value="DUF4476 DOMAIN-CONTAINING PROTEIN"/>
    <property type="match status" value="1"/>
</dbReference>
<dbReference type="GO" id="GO:0005737">
    <property type="term" value="C:cytoplasm"/>
    <property type="evidence" value="ECO:0007669"/>
    <property type="project" value="TreeGrafter"/>
</dbReference>
<evidence type="ECO:0000256" key="2">
    <source>
        <dbReference type="ARBA" id="ARBA00022829"/>
    </source>
</evidence>
<keyword evidence="3" id="KW-0226">DNA condensation</keyword>
<keyword evidence="4" id="KW-0238">DNA-binding</keyword>
<dbReference type="CDD" id="cd03278">
    <property type="entry name" value="ABC_SMC_barmotin"/>
    <property type="match status" value="1"/>
</dbReference>
<dbReference type="PANTHER" id="PTHR42963">
    <property type="entry name" value="CHROMOSOME PARTITION PROTEIN MUKB"/>
    <property type="match status" value="1"/>
</dbReference>
<evidence type="ECO:0000259" key="5">
    <source>
        <dbReference type="Pfam" id="PF02463"/>
    </source>
</evidence>
<dbReference type="Gene3D" id="3.40.50.300">
    <property type="entry name" value="P-loop containing nucleotide triphosphate hydrolases"/>
    <property type="match status" value="1"/>
</dbReference>
<gene>
    <name evidence="6" type="ORF">DCF82_11250</name>
</gene>
<evidence type="ECO:0000256" key="1">
    <source>
        <dbReference type="ARBA" id="ARBA00022490"/>
    </source>
</evidence>
<reference evidence="6 7" key="1">
    <citation type="journal article" date="2018" name="Nat. Biotechnol.">
        <title>A standardized bacterial taxonomy based on genome phylogeny substantially revises the tree of life.</title>
        <authorList>
            <person name="Parks D.H."/>
            <person name="Chuvochina M."/>
            <person name="Waite D.W."/>
            <person name="Rinke C."/>
            <person name="Skarshewski A."/>
            <person name="Chaumeil P.A."/>
            <person name="Hugenholtz P."/>
        </authorList>
    </citation>
    <scope>NUCLEOTIDE SEQUENCE [LARGE SCALE GENOMIC DNA]</scope>
    <source>
        <strain evidence="6">UBA9049</strain>
    </source>
</reference>
<keyword evidence="1" id="KW-0963">Cytoplasm</keyword>
<organism evidence="6 7">
    <name type="scientific">Marinobacter nauticus</name>
    <name type="common">Marinobacter hydrocarbonoclasticus</name>
    <name type="synonym">Marinobacter aquaeolei</name>
    <dbReference type="NCBI Taxonomy" id="2743"/>
    <lineage>
        <taxon>Bacteria</taxon>
        <taxon>Pseudomonadati</taxon>
        <taxon>Pseudomonadota</taxon>
        <taxon>Gammaproteobacteria</taxon>
        <taxon>Pseudomonadales</taxon>
        <taxon>Marinobacteraceae</taxon>
        <taxon>Marinobacter</taxon>
    </lineage>
</organism>
<dbReference type="InterPro" id="IPR027417">
    <property type="entry name" value="P-loop_NTPase"/>
</dbReference>
<proteinExistence type="predicted"/>
<dbReference type="Proteomes" id="UP000261325">
    <property type="component" value="Unassembled WGS sequence"/>
</dbReference>
<accession>A0A3B8WKB9</accession>
<name>A0A3B8WKB9_MARNT</name>
<dbReference type="Pfam" id="PF02463">
    <property type="entry name" value="SMC_N"/>
    <property type="match status" value="1"/>
</dbReference>
<evidence type="ECO:0000256" key="3">
    <source>
        <dbReference type="ARBA" id="ARBA00023067"/>
    </source>
</evidence>
<feature type="domain" description="RecF/RecN/SMC N-terminal" evidence="5">
    <location>
        <begin position="3"/>
        <end position="136"/>
    </location>
</feature>
<dbReference type="AlphaFoldDB" id="A0A3B8WKB9"/>